<feature type="domain" description="Alpha/beta hydrolase fold-3" evidence="2">
    <location>
        <begin position="78"/>
        <end position="192"/>
    </location>
</feature>
<evidence type="ECO:0000313" key="3">
    <source>
        <dbReference type="EMBL" id="MDR5653585.1"/>
    </source>
</evidence>
<keyword evidence="4" id="KW-1185">Reference proteome</keyword>
<evidence type="ECO:0000313" key="4">
    <source>
        <dbReference type="Proteomes" id="UP001247754"/>
    </source>
</evidence>
<organism evidence="3 4">
    <name type="scientific">Ruixingdingia sedimenti</name>
    <dbReference type="NCBI Taxonomy" id="3073604"/>
    <lineage>
        <taxon>Bacteria</taxon>
        <taxon>Pseudomonadati</taxon>
        <taxon>Pseudomonadota</taxon>
        <taxon>Alphaproteobacteria</taxon>
        <taxon>Rhodobacterales</taxon>
        <taxon>Paracoccaceae</taxon>
        <taxon>Ruixingdingia</taxon>
    </lineage>
</organism>
<dbReference type="SUPFAM" id="SSF53474">
    <property type="entry name" value="alpha/beta-Hydrolases"/>
    <property type="match status" value="1"/>
</dbReference>
<sequence>MTGLAAEGGWPRARLDADYTAKDCVSAADFARIIADYARLSAPAPGLPGARTGLVYDGSGERLDLFGTAPGERRPLFLFLHGGYWRALSRGHSAFMAPMLAARGIACAVPDYTLAPAASLTEIVRQCRAALAWLWRNADDLGIDRGRIVVGGSSAGGHLAAALAMPGWQAAMGLPAQPLAGMLPVSGLYELAPIAASHPQDWLHLTPEEIATLSPLRAPPPALRGVTALAETETPGFTRQSAAWATATGAPLLTVPGRNHFDVIMDLAQPDTALSRALLQLF</sequence>
<dbReference type="Pfam" id="PF07859">
    <property type="entry name" value="Abhydrolase_3"/>
    <property type="match status" value="1"/>
</dbReference>
<keyword evidence="1 3" id="KW-0378">Hydrolase</keyword>
<dbReference type="InterPro" id="IPR013094">
    <property type="entry name" value="AB_hydrolase_3"/>
</dbReference>
<proteinExistence type="predicted"/>
<accession>A0ABU1F9M2</accession>
<gene>
    <name evidence="3" type="ORF">RGD00_13285</name>
</gene>
<dbReference type="Gene3D" id="3.40.50.1820">
    <property type="entry name" value="alpha/beta hydrolase"/>
    <property type="match status" value="1"/>
</dbReference>
<dbReference type="InterPro" id="IPR050300">
    <property type="entry name" value="GDXG_lipolytic_enzyme"/>
</dbReference>
<comment type="caution">
    <text evidence="3">The sequence shown here is derived from an EMBL/GenBank/DDBJ whole genome shotgun (WGS) entry which is preliminary data.</text>
</comment>
<dbReference type="InterPro" id="IPR029058">
    <property type="entry name" value="AB_hydrolase_fold"/>
</dbReference>
<dbReference type="PANTHER" id="PTHR48081">
    <property type="entry name" value="AB HYDROLASE SUPERFAMILY PROTEIN C4A8.06C"/>
    <property type="match status" value="1"/>
</dbReference>
<dbReference type="GO" id="GO:0016787">
    <property type="term" value="F:hydrolase activity"/>
    <property type="evidence" value="ECO:0007669"/>
    <property type="project" value="UniProtKB-KW"/>
</dbReference>
<dbReference type="RefSeq" id="WP_310457827.1">
    <property type="nucleotide sequence ID" value="NZ_JAVKPH010000015.1"/>
</dbReference>
<evidence type="ECO:0000259" key="2">
    <source>
        <dbReference type="Pfam" id="PF07859"/>
    </source>
</evidence>
<name>A0ABU1F9M2_9RHOB</name>
<dbReference type="PANTHER" id="PTHR48081:SF33">
    <property type="entry name" value="KYNURENINE FORMAMIDASE"/>
    <property type="match status" value="1"/>
</dbReference>
<dbReference type="Proteomes" id="UP001247754">
    <property type="component" value="Unassembled WGS sequence"/>
</dbReference>
<evidence type="ECO:0000256" key="1">
    <source>
        <dbReference type="ARBA" id="ARBA00022801"/>
    </source>
</evidence>
<dbReference type="EMBL" id="JAVKPH010000015">
    <property type="protein sequence ID" value="MDR5653585.1"/>
    <property type="molecule type" value="Genomic_DNA"/>
</dbReference>
<reference evidence="3 4" key="1">
    <citation type="submission" date="2023-09" db="EMBL/GenBank/DDBJ databases">
        <title>Xinfangfangia sedmenti sp. nov., isolated the sedment.</title>
        <authorList>
            <person name="Xu L."/>
        </authorList>
    </citation>
    <scope>NUCLEOTIDE SEQUENCE [LARGE SCALE GENOMIC DNA]</scope>
    <source>
        <strain evidence="3 4">LG-4</strain>
    </source>
</reference>
<protein>
    <submittedName>
        <fullName evidence="3">Alpha/beta hydrolase</fullName>
    </submittedName>
</protein>